<reference evidence="1 2" key="1">
    <citation type="submission" date="2018-07" db="EMBL/GenBank/DDBJ databases">
        <title>Genomic Encyclopedia of Type Strains, Phase IV (KMG-IV): sequencing the most valuable type-strain genomes for metagenomic binning, comparative biology and taxonomic classification.</title>
        <authorList>
            <person name="Goeker M."/>
        </authorList>
    </citation>
    <scope>NUCLEOTIDE SEQUENCE [LARGE SCALE GENOMIC DNA]</scope>
    <source>
        <strain evidence="1 2">DSM 26407</strain>
    </source>
</reference>
<keyword evidence="2" id="KW-1185">Reference proteome</keyword>
<evidence type="ECO:0000313" key="2">
    <source>
        <dbReference type="Proteomes" id="UP000252707"/>
    </source>
</evidence>
<sequence length="170" mass="19627">MSADSAVKFKVLDACCGTRMMWFDRQHQGAVFGDKRSETITVTDRSHGRENGTRTLHIEPDVLMDFRDIPYPDNTFRLVAFDPPHLERAGPKSWMATKYGKLSDNWREDLRRGFAECFRVLEPEGVLVFKWNETHVKLREVLALTPERPLFGQVSGRGGLTHWLVFMKES</sequence>
<accession>A0A369CEW4</accession>
<dbReference type="InterPro" id="IPR029063">
    <property type="entry name" value="SAM-dependent_MTases_sf"/>
</dbReference>
<dbReference type="EMBL" id="QPJY01000002">
    <property type="protein sequence ID" value="RCX32111.1"/>
    <property type="molecule type" value="Genomic_DNA"/>
</dbReference>
<organism evidence="1 2">
    <name type="scientific">Thioalbus denitrificans</name>
    <dbReference type="NCBI Taxonomy" id="547122"/>
    <lineage>
        <taxon>Bacteria</taxon>
        <taxon>Pseudomonadati</taxon>
        <taxon>Pseudomonadota</taxon>
        <taxon>Gammaproteobacteria</taxon>
        <taxon>Chromatiales</taxon>
        <taxon>Ectothiorhodospiraceae</taxon>
        <taxon>Thioalbus</taxon>
    </lineage>
</organism>
<evidence type="ECO:0000313" key="1">
    <source>
        <dbReference type="EMBL" id="RCX32111.1"/>
    </source>
</evidence>
<name>A0A369CEW4_9GAMM</name>
<dbReference type="Gene3D" id="3.40.50.150">
    <property type="entry name" value="Vaccinia Virus protein VP39"/>
    <property type="match status" value="1"/>
</dbReference>
<proteinExistence type="predicted"/>
<dbReference type="AlphaFoldDB" id="A0A369CEW4"/>
<gene>
    <name evidence="1" type="ORF">DFQ59_102464</name>
</gene>
<dbReference type="Proteomes" id="UP000252707">
    <property type="component" value="Unassembled WGS sequence"/>
</dbReference>
<protein>
    <recommendedName>
        <fullName evidence="3">Methyltransferase family protein</fullName>
    </recommendedName>
</protein>
<evidence type="ECO:0008006" key="3">
    <source>
        <dbReference type="Google" id="ProtNLM"/>
    </source>
</evidence>
<dbReference type="RefSeq" id="WP_245937206.1">
    <property type="nucleotide sequence ID" value="NZ_QPJY01000002.1"/>
</dbReference>
<comment type="caution">
    <text evidence="1">The sequence shown here is derived from an EMBL/GenBank/DDBJ whole genome shotgun (WGS) entry which is preliminary data.</text>
</comment>
<dbReference type="SUPFAM" id="SSF53335">
    <property type="entry name" value="S-adenosyl-L-methionine-dependent methyltransferases"/>
    <property type="match status" value="1"/>
</dbReference>